<dbReference type="PANTHER" id="PTHR11601">
    <property type="entry name" value="CYSTEINE DESULFURYLASE FAMILY MEMBER"/>
    <property type="match status" value="1"/>
</dbReference>
<name>A0ABV3Y1I9_9ACTN</name>
<keyword evidence="8" id="KW-0411">Iron-sulfur</keyword>
<dbReference type="EC" id="2.8.1.7" evidence="3"/>
<evidence type="ECO:0000313" key="13">
    <source>
        <dbReference type="Proteomes" id="UP001560267"/>
    </source>
</evidence>
<dbReference type="Gene3D" id="3.90.1150.10">
    <property type="entry name" value="Aspartate Aminotransferase, domain 1"/>
    <property type="match status" value="1"/>
</dbReference>
<dbReference type="PIRSF" id="PIRSF005572">
    <property type="entry name" value="NifS"/>
    <property type="match status" value="1"/>
</dbReference>
<dbReference type="Pfam" id="PF00266">
    <property type="entry name" value="Aminotran_5"/>
    <property type="match status" value="1"/>
</dbReference>
<evidence type="ECO:0000256" key="2">
    <source>
        <dbReference type="ARBA" id="ARBA00006490"/>
    </source>
</evidence>
<evidence type="ECO:0000256" key="9">
    <source>
        <dbReference type="ARBA" id="ARBA00050776"/>
    </source>
</evidence>
<sequence>MRIDDSNVIYLDHNATTPVAPEVVEAMMPYLRSEFGNPSSDHVFGRRARQALDEARASVASLIGAEPDEVIFTSGGTEANNLAIRGSASAAPSTRDRIVTSTVEHPATSAPLALLGASGWRLTRVPVAGSGVLDLDAGLDALGDDVALVTVMLAQNETGAVMPVAALATAARAHGAIVHTDAAQAVGKIPVSVDDLGVDLLSIAGHKCYGPKGIGALYVRRGTPLSPLVVGASQEGGLRPGTENVAGIVGLGVAARLAMDYLEREPARVGRLRDKLFLALSSRIDGMVRYTPDDDCLANTLLVSFPGVIGAEILDQIPNLAASTGSACHAGEHLPNATLLAMGVAPQVALGAVRLSLGRATTSEDIDASVELLVGSYEALVAATPSRSVSHKSEGAPR</sequence>
<gene>
    <name evidence="12" type="ORF">AB6A68_04575</name>
</gene>
<evidence type="ECO:0000256" key="7">
    <source>
        <dbReference type="ARBA" id="ARBA00023004"/>
    </source>
</evidence>
<dbReference type="Gene3D" id="3.40.640.10">
    <property type="entry name" value="Type I PLP-dependent aspartate aminotransferase-like (Major domain)"/>
    <property type="match status" value="1"/>
</dbReference>
<comment type="similarity">
    <text evidence="2">Belongs to the class-V pyridoxal-phosphate-dependent aminotransferase family. NifS/IscS subfamily.</text>
</comment>
<feature type="domain" description="Aminotransferase class V" evidence="11">
    <location>
        <begin position="9"/>
        <end position="368"/>
    </location>
</feature>
<evidence type="ECO:0000256" key="1">
    <source>
        <dbReference type="ARBA" id="ARBA00001933"/>
    </source>
</evidence>
<comment type="cofactor">
    <cofactor evidence="1 10">
        <name>pyridoxal 5'-phosphate</name>
        <dbReference type="ChEBI" id="CHEBI:597326"/>
    </cofactor>
</comment>
<evidence type="ECO:0000256" key="3">
    <source>
        <dbReference type="ARBA" id="ARBA00012239"/>
    </source>
</evidence>
<dbReference type="RefSeq" id="WP_369084315.1">
    <property type="nucleotide sequence ID" value="NZ_JBFSHR010000010.1"/>
</dbReference>
<dbReference type="PANTHER" id="PTHR11601:SF34">
    <property type="entry name" value="CYSTEINE DESULFURASE"/>
    <property type="match status" value="1"/>
</dbReference>
<dbReference type="Proteomes" id="UP001560267">
    <property type="component" value="Unassembled WGS sequence"/>
</dbReference>
<dbReference type="InterPro" id="IPR015424">
    <property type="entry name" value="PyrdxlP-dep_Trfase"/>
</dbReference>
<protein>
    <recommendedName>
        <fullName evidence="3">cysteine desulfurase</fullName>
        <ecNumber evidence="3">2.8.1.7</ecNumber>
    </recommendedName>
</protein>
<evidence type="ECO:0000256" key="8">
    <source>
        <dbReference type="ARBA" id="ARBA00023014"/>
    </source>
</evidence>
<dbReference type="InterPro" id="IPR020578">
    <property type="entry name" value="Aminotrans_V_PyrdxlP_BS"/>
</dbReference>
<dbReference type="PROSITE" id="PS00595">
    <property type="entry name" value="AA_TRANSFER_CLASS_5"/>
    <property type="match status" value="1"/>
</dbReference>
<accession>A0ABV3Y1I9</accession>
<keyword evidence="6" id="KW-0663">Pyridoxal phosphate</keyword>
<organism evidence="12 13">
    <name type="scientific">Ferrimicrobium acidiphilum</name>
    <dbReference type="NCBI Taxonomy" id="121039"/>
    <lineage>
        <taxon>Bacteria</taxon>
        <taxon>Bacillati</taxon>
        <taxon>Actinomycetota</taxon>
        <taxon>Acidimicrobiia</taxon>
        <taxon>Acidimicrobiales</taxon>
        <taxon>Acidimicrobiaceae</taxon>
        <taxon>Ferrimicrobium</taxon>
    </lineage>
</organism>
<dbReference type="InterPro" id="IPR015422">
    <property type="entry name" value="PyrdxlP-dep_Trfase_small"/>
</dbReference>
<dbReference type="SUPFAM" id="SSF53383">
    <property type="entry name" value="PLP-dependent transferases"/>
    <property type="match status" value="1"/>
</dbReference>
<evidence type="ECO:0000256" key="10">
    <source>
        <dbReference type="RuleBase" id="RU004504"/>
    </source>
</evidence>
<comment type="catalytic activity">
    <reaction evidence="9">
        <text>(sulfur carrier)-H + L-cysteine = (sulfur carrier)-SH + L-alanine</text>
        <dbReference type="Rhea" id="RHEA:43892"/>
        <dbReference type="Rhea" id="RHEA-COMP:14737"/>
        <dbReference type="Rhea" id="RHEA-COMP:14739"/>
        <dbReference type="ChEBI" id="CHEBI:29917"/>
        <dbReference type="ChEBI" id="CHEBI:35235"/>
        <dbReference type="ChEBI" id="CHEBI:57972"/>
        <dbReference type="ChEBI" id="CHEBI:64428"/>
        <dbReference type="EC" id="2.8.1.7"/>
    </reaction>
</comment>
<keyword evidence="7" id="KW-0408">Iron</keyword>
<evidence type="ECO:0000259" key="11">
    <source>
        <dbReference type="Pfam" id="PF00266"/>
    </source>
</evidence>
<comment type="caution">
    <text evidence="12">The sequence shown here is derived from an EMBL/GenBank/DDBJ whole genome shotgun (WGS) entry which is preliminary data.</text>
</comment>
<keyword evidence="4" id="KW-0808">Transferase</keyword>
<dbReference type="Gene3D" id="1.10.260.50">
    <property type="match status" value="1"/>
</dbReference>
<keyword evidence="5" id="KW-0479">Metal-binding</keyword>
<keyword evidence="13" id="KW-1185">Reference proteome</keyword>
<dbReference type="InterPro" id="IPR016454">
    <property type="entry name" value="Cysteine_dSase"/>
</dbReference>
<evidence type="ECO:0000313" key="12">
    <source>
        <dbReference type="EMBL" id="MEX6429110.1"/>
    </source>
</evidence>
<reference evidence="12 13" key="1">
    <citation type="submission" date="2024-07" db="EMBL/GenBank/DDBJ databases">
        <title>Draft Genome Sequence of Ferrimicrobium acidiphilum Strain YE2023, Isolated from a Pulp of Bioleach Reactor.</title>
        <authorList>
            <person name="Elkina Y.A."/>
            <person name="Bulaeva A.G."/>
            <person name="Beletsky A.V."/>
            <person name="Mardanov A.V."/>
        </authorList>
    </citation>
    <scope>NUCLEOTIDE SEQUENCE [LARGE SCALE GENOMIC DNA]</scope>
    <source>
        <strain evidence="12 13">YE2023</strain>
    </source>
</reference>
<dbReference type="InterPro" id="IPR015421">
    <property type="entry name" value="PyrdxlP-dep_Trfase_major"/>
</dbReference>
<proteinExistence type="inferred from homology"/>
<dbReference type="EMBL" id="JBFSHR010000010">
    <property type="protein sequence ID" value="MEX6429110.1"/>
    <property type="molecule type" value="Genomic_DNA"/>
</dbReference>
<evidence type="ECO:0000256" key="4">
    <source>
        <dbReference type="ARBA" id="ARBA00022679"/>
    </source>
</evidence>
<evidence type="ECO:0000256" key="5">
    <source>
        <dbReference type="ARBA" id="ARBA00022723"/>
    </source>
</evidence>
<dbReference type="InterPro" id="IPR000192">
    <property type="entry name" value="Aminotrans_V_dom"/>
</dbReference>
<evidence type="ECO:0000256" key="6">
    <source>
        <dbReference type="ARBA" id="ARBA00022898"/>
    </source>
</evidence>